<evidence type="ECO:0000313" key="7">
    <source>
        <dbReference type="Proteomes" id="UP000249135"/>
    </source>
</evidence>
<comment type="caution">
    <text evidence="6">The sequence shown here is derived from an EMBL/GenBank/DDBJ whole genome shotgun (WGS) entry which is preliminary data.</text>
</comment>
<protein>
    <submittedName>
        <fullName evidence="6">LysR family transcriptional regulator</fullName>
    </submittedName>
</protein>
<dbReference type="Pfam" id="PF00126">
    <property type="entry name" value="HTH_1"/>
    <property type="match status" value="1"/>
</dbReference>
<evidence type="ECO:0000256" key="2">
    <source>
        <dbReference type="ARBA" id="ARBA00023015"/>
    </source>
</evidence>
<dbReference type="Gene3D" id="1.10.10.10">
    <property type="entry name" value="Winged helix-like DNA-binding domain superfamily/Winged helix DNA-binding domain"/>
    <property type="match status" value="1"/>
</dbReference>
<evidence type="ECO:0000259" key="5">
    <source>
        <dbReference type="PROSITE" id="PS50931"/>
    </source>
</evidence>
<organism evidence="6 7">
    <name type="scientific">Variovorax paradoxus</name>
    <dbReference type="NCBI Taxonomy" id="34073"/>
    <lineage>
        <taxon>Bacteria</taxon>
        <taxon>Pseudomonadati</taxon>
        <taxon>Pseudomonadota</taxon>
        <taxon>Betaproteobacteria</taxon>
        <taxon>Burkholderiales</taxon>
        <taxon>Comamonadaceae</taxon>
        <taxon>Variovorax</taxon>
    </lineage>
</organism>
<dbReference type="GO" id="GO:0003700">
    <property type="term" value="F:DNA-binding transcription factor activity"/>
    <property type="evidence" value="ECO:0007669"/>
    <property type="project" value="InterPro"/>
</dbReference>
<feature type="domain" description="HTH lysR-type" evidence="5">
    <location>
        <begin position="14"/>
        <end position="64"/>
    </location>
</feature>
<dbReference type="GO" id="GO:0003677">
    <property type="term" value="F:DNA binding"/>
    <property type="evidence" value="ECO:0007669"/>
    <property type="project" value="UniProtKB-KW"/>
</dbReference>
<dbReference type="Proteomes" id="UP000249135">
    <property type="component" value="Unassembled WGS sequence"/>
</dbReference>
<keyword evidence="3" id="KW-0238">DNA-binding</keyword>
<dbReference type="PROSITE" id="PS50931">
    <property type="entry name" value="HTH_LYSR"/>
    <property type="match status" value="1"/>
</dbReference>
<gene>
    <name evidence="6" type="ORF">DI563_28295</name>
</gene>
<sequence>MERFDERMLNGMGVFAAIVRSGSFAAAAAQLEMSQPGVSRSIARLEARLGIRLFERSARAVRLTDEGWRFHTQTAPLLAGLEEAAATAAGAATTVRGHLRVNVDPYFSRLILGPQLESFMTRHPDLQLELATRPQLGDMLSEGMDLALRFGEPPTSSLVARKLLDTRILTVAAPAYLARHGQPARPQELADGRHVCIEFRDPQTGRPFPWEFHRRGRRIVVPTGGRLVLNDAGTLHSVCIAGYGIAQMMDLGAGELLASGALVALFPEWAEERFPLYALYPSRQHLPSKTRAFLDFVVELTQDHRR</sequence>
<dbReference type="Gene3D" id="3.40.190.290">
    <property type="match status" value="1"/>
</dbReference>
<dbReference type="SUPFAM" id="SSF53850">
    <property type="entry name" value="Periplasmic binding protein-like II"/>
    <property type="match status" value="1"/>
</dbReference>
<dbReference type="InterPro" id="IPR000847">
    <property type="entry name" value="LysR_HTH_N"/>
</dbReference>
<reference evidence="6 7" key="1">
    <citation type="submission" date="2017-08" db="EMBL/GenBank/DDBJ databases">
        <title>Infants hospitalized years apart are colonized by the same room-sourced microbial strains.</title>
        <authorList>
            <person name="Brooks B."/>
            <person name="Olm M.R."/>
            <person name="Firek B.A."/>
            <person name="Baker R."/>
            <person name="Thomas B.C."/>
            <person name="Morowitz M.J."/>
            <person name="Banfield J.F."/>
        </authorList>
    </citation>
    <scope>NUCLEOTIDE SEQUENCE [LARGE SCALE GENOMIC DNA]</scope>
    <source>
        <strain evidence="6">S2_005_003_R2_41</strain>
    </source>
</reference>
<comment type="similarity">
    <text evidence="1">Belongs to the LysR transcriptional regulatory family.</text>
</comment>
<dbReference type="PRINTS" id="PR00039">
    <property type="entry name" value="HTHLYSR"/>
</dbReference>
<name>A0A2W5R5N3_VARPD</name>
<dbReference type="InterPro" id="IPR058163">
    <property type="entry name" value="LysR-type_TF_proteobact-type"/>
</dbReference>
<evidence type="ECO:0000313" key="6">
    <source>
        <dbReference type="EMBL" id="PZQ62573.1"/>
    </source>
</evidence>
<evidence type="ECO:0000256" key="3">
    <source>
        <dbReference type="ARBA" id="ARBA00023125"/>
    </source>
</evidence>
<dbReference type="PANTHER" id="PTHR30537:SF5">
    <property type="entry name" value="HTH-TYPE TRANSCRIPTIONAL ACTIVATOR TTDR-RELATED"/>
    <property type="match status" value="1"/>
</dbReference>
<dbReference type="CDD" id="cd08422">
    <property type="entry name" value="PBP2_CrgA_like"/>
    <property type="match status" value="1"/>
</dbReference>
<evidence type="ECO:0000256" key="4">
    <source>
        <dbReference type="ARBA" id="ARBA00023163"/>
    </source>
</evidence>
<dbReference type="InterPro" id="IPR036388">
    <property type="entry name" value="WH-like_DNA-bd_sf"/>
</dbReference>
<accession>A0A2W5R5N3</accession>
<keyword evidence="2" id="KW-0805">Transcription regulation</keyword>
<dbReference type="SUPFAM" id="SSF46785">
    <property type="entry name" value="Winged helix' DNA-binding domain"/>
    <property type="match status" value="1"/>
</dbReference>
<evidence type="ECO:0000256" key="1">
    <source>
        <dbReference type="ARBA" id="ARBA00009437"/>
    </source>
</evidence>
<dbReference type="InterPro" id="IPR036390">
    <property type="entry name" value="WH_DNA-bd_sf"/>
</dbReference>
<dbReference type="EMBL" id="QFPP01000625">
    <property type="protein sequence ID" value="PZQ62573.1"/>
    <property type="molecule type" value="Genomic_DNA"/>
</dbReference>
<dbReference type="Pfam" id="PF03466">
    <property type="entry name" value="LysR_substrate"/>
    <property type="match status" value="1"/>
</dbReference>
<dbReference type="InterPro" id="IPR005119">
    <property type="entry name" value="LysR_subst-bd"/>
</dbReference>
<dbReference type="PANTHER" id="PTHR30537">
    <property type="entry name" value="HTH-TYPE TRANSCRIPTIONAL REGULATOR"/>
    <property type="match status" value="1"/>
</dbReference>
<dbReference type="AlphaFoldDB" id="A0A2W5R5N3"/>
<keyword evidence="4" id="KW-0804">Transcription</keyword>
<proteinExistence type="inferred from homology"/>
<dbReference type="FunFam" id="1.10.10.10:FF:000001">
    <property type="entry name" value="LysR family transcriptional regulator"/>
    <property type="match status" value="1"/>
</dbReference>